<proteinExistence type="inferred from homology"/>
<evidence type="ECO:0000256" key="11">
    <source>
        <dbReference type="ARBA" id="ARBA00023201"/>
    </source>
</evidence>
<feature type="transmembrane region" description="Helical" evidence="14">
    <location>
        <begin position="99"/>
        <end position="122"/>
    </location>
</feature>
<dbReference type="PROSITE" id="PS50283">
    <property type="entry name" value="NA_SOLUT_SYMP_3"/>
    <property type="match status" value="1"/>
</dbReference>
<evidence type="ECO:0008006" key="17">
    <source>
        <dbReference type="Google" id="ProtNLM"/>
    </source>
</evidence>
<dbReference type="GO" id="GO:0006814">
    <property type="term" value="P:sodium ion transport"/>
    <property type="evidence" value="ECO:0000318"/>
    <property type="project" value="GO_Central"/>
</dbReference>
<feature type="transmembrane region" description="Helical" evidence="14">
    <location>
        <begin position="252"/>
        <end position="273"/>
    </location>
</feature>
<feature type="transmembrane region" description="Helical" evidence="14">
    <location>
        <begin position="27"/>
        <end position="46"/>
    </location>
</feature>
<reference evidence="16" key="1">
    <citation type="journal article" date="2002" name="Science">
        <title>The draft genome of Ciona intestinalis: insights into chordate and vertebrate origins.</title>
        <authorList>
            <person name="Dehal P."/>
            <person name="Satou Y."/>
            <person name="Campbell R.K."/>
            <person name="Chapman J."/>
            <person name="Degnan B."/>
            <person name="De Tomaso A."/>
            <person name="Davidson B."/>
            <person name="Di Gregorio A."/>
            <person name="Gelpke M."/>
            <person name="Goodstein D.M."/>
            <person name="Harafuji N."/>
            <person name="Hastings K.E."/>
            <person name="Ho I."/>
            <person name="Hotta K."/>
            <person name="Huang W."/>
            <person name="Kawashima T."/>
            <person name="Lemaire P."/>
            <person name="Martinez D."/>
            <person name="Meinertzhagen I.A."/>
            <person name="Necula S."/>
            <person name="Nonaka M."/>
            <person name="Putnam N."/>
            <person name="Rash S."/>
            <person name="Saiga H."/>
            <person name="Satake M."/>
            <person name="Terry A."/>
            <person name="Yamada L."/>
            <person name="Wang H.G."/>
            <person name="Awazu S."/>
            <person name="Azumi K."/>
            <person name="Boore J."/>
            <person name="Branno M."/>
            <person name="Chin-Bow S."/>
            <person name="DeSantis R."/>
            <person name="Doyle S."/>
            <person name="Francino P."/>
            <person name="Keys D.N."/>
            <person name="Haga S."/>
            <person name="Hayashi H."/>
            <person name="Hino K."/>
            <person name="Imai K.S."/>
            <person name="Inaba K."/>
            <person name="Kano S."/>
            <person name="Kobayashi K."/>
            <person name="Kobayashi M."/>
            <person name="Lee B.I."/>
            <person name="Makabe K.W."/>
            <person name="Manohar C."/>
            <person name="Matassi G."/>
            <person name="Medina M."/>
            <person name="Mochizuki Y."/>
            <person name="Mount S."/>
            <person name="Morishita T."/>
            <person name="Miura S."/>
            <person name="Nakayama A."/>
            <person name="Nishizaka S."/>
            <person name="Nomoto H."/>
            <person name="Ohta F."/>
            <person name="Oishi K."/>
            <person name="Rigoutsos I."/>
            <person name="Sano M."/>
            <person name="Sasaki A."/>
            <person name="Sasakura Y."/>
            <person name="Shoguchi E."/>
            <person name="Shin-i T."/>
            <person name="Spagnuolo A."/>
            <person name="Stainier D."/>
            <person name="Suzuki M.M."/>
            <person name="Tassy O."/>
            <person name="Takatori N."/>
            <person name="Tokuoka M."/>
            <person name="Yagi K."/>
            <person name="Yoshizaki F."/>
            <person name="Wada S."/>
            <person name="Zhang C."/>
            <person name="Hyatt P.D."/>
            <person name="Larimer F."/>
            <person name="Detter C."/>
            <person name="Doggett N."/>
            <person name="Glavina T."/>
            <person name="Hawkins T."/>
            <person name="Richardson P."/>
            <person name="Lucas S."/>
            <person name="Kohara Y."/>
            <person name="Levine M."/>
            <person name="Satoh N."/>
            <person name="Rokhsar D.S."/>
        </authorList>
    </citation>
    <scope>NUCLEOTIDE SEQUENCE [LARGE SCALE GENOMIC DNA]</scope>
</reference>
<dbReference type="GO" id="GO:0098660">
    <property type="term" value="P:inorganic ion transmembrane transport"/>
    <property type="evidence" value="ECO:0007669"/>
    <property type="project" value="UniProtKB-ARBA"/>
</dbReference>
<organism evidence="15 16">
    <name type="scientific">Ciona intestinalis</name>
    <name type="common">Transparent sea squirt</name>
    <name type="synonym">Ascidia intestinalis</name>
    <dbReference type="NCBI Taxonomy" id="7719"/>
    <lineage>
        <taxon>Eukaryota</taxon>
        <taxon>Metazoa</taxon>
        <taxon>Chordata</taxon>
        <taxon>Tunicata</taxon>
        <taxon>Ascidiacea</taxon>
        <taxon>Phlebobranchia</taxon>
        <taxon>Cionidae</taxon>
        <taxon>Ciona</taxon>
    </lineage>
</organism>
<dbReference type="GeneTree" id="ENSGT00940000164120"/>
<accession>F6ZTL3</accession>
<feature type="transmembrane region" description="Helical" evidence="14">
    <location>
        <begin position="176"/>
        <end position="196"/>
    </location>
</feature>
<dbReference type="GO" id="GO:0015075">
    <property type="term" value="F:monoatomic ion transmembrane transporter activity"/>
    <property type="evidence" value="ECO:0007669"/>
    <property type="project" value="UniProtKB-ARBA"/>
</dbReference>
<keyword evidence="4" id="KW-1003">Cell membrane</keyword>
<keyword evidence="3" id="KW-0813">Transport</keyword>
<feature type="transmembrane region" description="Helical" evidence="14">
    <location>
        <begin position="208"/>
        <end position="232"/>
    </location>
</feature>
<dbReference type="Gene3D" id="1.20.1730.10">
    <property type="entry name" value="Sodium/glucose cotransporter"/>
    <property type="match status" value="1"/>
</dbReference>
<dbReference type="InParanoid" id="F6ZTL3"/>
<feature type="transmembrane region" description="Helical" evidence="14">
    <location>
        <begin position="354"/>
        <end position="379"/>
    </location>
</feature>
<reference evidence="15" key="3">
    <citation type="submission" date="2025-09" db="UniProtKB">
        <authorList>
            <consortium name="Ensembl"/>
        </authorList>
    </citation>
    <scope>IDENTIFICATION</scope>
</reference>
<dbReference type="AlphaFoldDB" id="F6ZTL3"/>
<evidence type="ECO:0000256" key="14">
    <source>
        <dbReference type="SAM" id="Phobius"/>
    </source>
</evidence>
<keyword evidence="8" id="KW-0406">Ion transport</keyword>
<dbReference type="GO" id="GO:0015293">
    <property type="term" value="F:symporter activity"/>
    <property type="evidence" value="ECO:0000318"/>
    <property type="project" value="GO_Central"/>
</dbReference>
<feature type="transmembrane region" description="Helical" evidence="14">
    <location>
        <begin position="538"/>
        <end position="559"/>
    </location>
</feature>
<dbReference type="InterPro" id="IPR038377">
    <property type="entry name" value="Na/Glc_symporter_sf"/>
</dbReference>
<comment type="catalytic activity">
    <reaction evidence="12">
        <text>iodide(out) + 2 Na(+)(out) = iodide(in) + 2 Na(+)(in)</text>
        <dbReference type="Rhea" id="RHEA:71207"/>
        <dbReference type="ChEBI" id="CHEBI:16382"/>
        <dbReference type="ChEBI" id="CHEBI:29101"/>
    </reaction>
</comment>
<dbReference type="Pfam" id="PF00474">
    <property type="entry name" value="SSF"/>
    <property type="match status" value="1"/>
</dbReference>
<evidence type="ECO:0000256" key="6">
    <source>
        <dbReference type="ARBA" id="ARBA00022989"/>
    </source>
</evidence>
<evidence type="ECO:0000256" key="4">
    <source>
        <dbReference type="ARBA" id="ARBA00022475"/>
    </source>
</evidence>
<dbReference type="InterPro" id="IPR051163">
    <property type="entry name" value="Sodium:Solute_Symporter_SSF"/>
</dbReference>
<dbReference type="PANTHER" id="PTHR42985">
    <property type="entry name" value="SODIUM-COUPLED MONOCARBOXYLATE TRANSPORTER"/>
    <property type="match status" value="1"/>
</dbReference>
<keyword evidence="6 14" id="KW-1133">Transmembrane helix</keyword>
<feature type="transmembrane region" description="Helical" evidence="14">
    <location>
        <begin position="67"/>
        <end position="87"/>
    </location>
</feature>
<dbReference type="Proteomes" id="UP000008144">
    <property type="component" value="Unassembled WGS sequence"/>
</dbReference>
<name>F6ZTL3_CIOIN</name>
<comment type="similarity">
    <text evidence="2 13">Belongs to the sodium:solute symporter (SSF) (TC 2.A.21) family.</text>
</comment>
<dbReference type="STRING" id="7719.ENSCINP00000019830"/>
<dbReference type="HOGENOM" id="CLU_018808_11_1_1"/>
<dbReference type="Ensembl" id="ENSCINT00000019830.3">
    <property type="protein sequence ID" value="ENSCINP00000019830.3"/>
    <property type="gene ID" value="ENSCING00000009761.3"/>
</dbReference>
<evidence type="ECO:0000313" key="16">
    <source>
        <dbReference type="Proteomes" id="UP000008144"/>
    </source>
</evidence>
<evidence type="ECO:0000256" key="13">
    <source>
        <dbReference type="RuleBase" id="RU362091"/>
    </source>
</evidence>
<feature type="transmembrane region" description="Helical" evidence="14">
    <location>
        <begin position="429"/>
        <end position="449"/>
    </location>
</feature>
<dbReference type="PROSITE" id="PS00456">
    <property type="entry name" value="NA_SOLUT_SYMP_1"/>
    <property type="match status" value="1"/>
</dbReference>
<evidence type="ECO:0000256" key="9">
    <source>
        <dbReference type="ARBA" id="ARBA00023136"/>
    </source>
</evidence>
<keyword evidence="7" id="KW-0915">Sodium</keyword>
<evidence type="ECO:0000256" key="1">
    <source>
        <dbReference type="ARBA" id="ARBA00004651"/>
    </source>
</evidence>
<dbReference type="OMA" id="FAGYIMV"/>
<evidence type="ECO:0000256" key="10">
    <source>
        <dbReference type="ARBA" id="ARBA00023180"/>
    </source>
</evidence>
<keyword evidence="9 14" id="KW-0472">Membrane</keyword>
<evidence type="ECO:0000256" key="5">
    <source>
        <dbReference type="ARBA" id="ARBA00022692"/>
    </source>
</evidence>
<evidence type="ECO:0000256" key="7">
    <source>
        <dbReference type="ARBA" id="ARBA00023053"/>
    </source>
</evidence>
<dbReference type="InterPro" id="IPR018212">
    <property type="entry name" value="Na/solute_symporter_CS"/>
</dbReference>
<keyword evidence="16" id="KW-1185">Reference proteome</keyword>
<sequence>MTSSFEAITSEATLAPKIKNTFHAVDYVMFVIMLLTSAAIGVFFALKDRRKSELTPEDYLMAGRQMSYGPVAMSLIASFMSSVTILGAPVEYYVYGTMFTWYALVYAIVPFIIGWVFMPVFYDLGISSTYEYLEMRFNRPVRLFVTSMYMFLSLIYGGIVIYGPALALSETTGFDLWVAILTTGVVCIFYTVLGGLKAVIWTDVFQAIIMIIGFLAVIIQGSINLGGFGVIWESAYNGGRIDFVNFEFDPRIRHTFWSIMFGGSIFWLGINGVNQAQVQRYVCCRTKREAKKAILWNAFGLVIILVLAGMTGLTIYATYKDCDPIDSKQIGKSDQLFPFIVMDILGKYPGIPGLFVAGVYSSSLSTISSGMNAMACVALEDFIRPYTNWRPRTYTILSKVLVLVSGVLYILLAYMASVIGGLIRMAYSIHGIVSGPIVGVFTMGMLMPFTNKWGALSGIIAGFASTVWIFIGSVIYPIPSEFFRILPRTTEGCPAVGSTLNQTYFTSTASLEATTSDILLQTTYDDRPPIADLYAMSYIYIPLFGFVNVILVGSIVSALTG</sequence>
<evidence type="ECO:0000256" key="3">
    <source>
        <dbReference type="ARBA" id="ARBA00022448"/>
    </source>
</evidence>
<dbReference type="PANTHER" id="PTHR42985:SF45">
    <property type="entry name" value="SODIUM_IODIDE COTRANSPORTER-LIKE"/>
    <property type="match status" value="1"/>
</dbReference>
<keyword evidence="5 14" id="KW-0812">Transmembrane</keyword>
<evidence type="ECO:0000256" key="8">
    <source>
        <dbReference type="ARBA" id="ARBA00023065"/>
    </source>
</evidence>
<feature type="transmembrane region" description="Helical" evidence="14">
    <location>
        <begin position="456"/>
        <end position="478"/>
    </location>
</feature>
<dbReference type="NCBIfam" id="TIGR00813">
    <property type="entry name" value="sss"/>
    <property type="match status" value="1"/>
</dbReference>
<keyword evidence="10" id="KW-0325">Glycoprotein</keyword>
<dbReference type="GO" id="GO:0005886">
    <property type="term" value="C:plasma membrane"/>
    <property type="evidence" value="ECO:0007669"/>
    <property type="project" value="UniProtKB-SubCell"/>
</dbReference>
<dbReference type="CDD" id="cd11492">
    <property type="entry name" value="SLC5sbd_NIS-SMVT"/>
    <property type="match status" value="1"/>
</dbReference>
<keyword evidence="11" id="KW-0739">Sodium transport</keyword>
<feature type="transmembrane region" description="Helical" evidence="14">
    <location>
        <begin position="294"/>
        <end position="319"/>
    </location>
</feature>
<feature type="transmembrane region" description="Helical" evidence="14">
    <location>
        <begin position="400"/>
        <end position="423"/>
    </location>
</feature>
<dbReference type="InterPro" id="IPR001734">
    <property type="entry name" value="Na/solute_symporter"/>
</dbReference>
<reference evidence="15" key="2">
    <citation type="submission" date="2025-08" db="UniProtKB">
        <authorList>
            <consortium name="Ensembl"/>
        </authorList>
    </citation>
    <scope>IDENTIFICATION</scope>
</reference>
<feature type="transmembrane region" description="Helical" evidence="14">
    <location>
        <begin position="143"/>
        <end position="164"/>
    </location>
</feature>
<comment type="subcellular location">
    <subcellularLocation>
        <location evidence="1">Cell membrane</location>
        <topology evidence="1">Multi-pass membrane protein</topology>
    </subcellularLocation>
</comment>
<evidence type="ECO:0000313" key="15">
    <source>
        <dbReference type="Ensembl" id="ENSCINP00000019830.3"/>
    </source>
</evidence>
<protein>
    <recommendedName>
        <fullName evidence="17">Sodium-coupled monocarboxylate transporter 1</fullName>
    </recommendedName>
</protein>
<evidence type="ECO:0000256" key="12">
    <source>
        <dbReference type="ARBA" id="ARBA00036099"/>
    </source>
</evidence>
<evidence type="ECO:0000256" key="2">
    <source>
        <dbReference type="ARBA" id="ARBA00006434"/>
    </source>
</evidence>